<proteinExistence type="predicted"/>
<evidence type="ECO:0000313" key="2">
    <source>
        <dbReference type="Proteomes" id="UP001153269"/>
    </source>
</evidence>
<gene>
    <name evidence="1" type="ORF">PLEPLA_LOCUS40216</name>
</gene>
<accession>A0A9N7VHL3</accession>
<comment type="caution">
    <text evidence="1">The sequence shown here is derived from an EMBL/GenBank/DDBJ whole genome shotgun (WGS) entry which is preliminary data.</text>
</comment>
<sequence length="119" mass="13402">MKESKKASKNVTLSLFGRSESRLIVGVTRSLFACVITELSPDWAAGERVLRARGASLRFWLRHTPPRGSVSIIAARELLKEEEEEEGWHICPRAMRTHSPPVHAAHVPELGDYSIMERI</sequence>
<dbReference type="EMBL" id="CADEAL010004129">
    <property type="protein sequence ID" value="CAB1452466.1"/>
    <property type="molecule type" value="Genomic_DNA"/>
</dbReference>
<name>A0A9N7VHL3_PLEPL</name>
<dbReference type="AlphaFoldDB" id="A0A9N7VHL3"/>
<organism evidence="1 2">
    <name type="scientific">Pleuronectes platessa</name>
    <name type="common">European plaice</name>
    <dbReference type="NCBI Taxonomy" id="8262"/>
    <lineage>
        <taxon>Eukaryota</taxon>
        <taxon>Metazoa</taxon>
        <taxon>Chordata</taxon>
        <taxon>Craniata</taxon>
        <taxon>Vertebrata</taxon>
        <taxon>Euteleostomi</taxon>
        <taxon>Actinopterygii</taxon>
        <taxon>Neopterygii</taxon>
        <taxon>Teleostei</taxon>
        <taxon>Neoteleostei</taxon>
        <taxon>Acanthomorphata</taxon>
        <taxon>Carangaria</taxon>
        <taxon>Pleuronectiformes</taxon>
        <taxon>Pleuronectoidei</taxon>
        <taxon>Pleuronectidae</taxon>
        <taxon>Pleuronectes</taxon>
    </lineage>
</organism>
<evidence type="ECO:0000313" key="1">
    <source>
        <dbReference type="EMBL" id="CAB1452466.1"/>
    </source>
</evidence>
<dbReference type="Proteomes" id="UP001153269">
    <property type="component" value="Unassembled WGS sequence"/>
</dbReference>
<reference evidence="1" key="1">
    <citation type="submission" date="2020-03" db="EMBL/GenBank/DDBJ databases">
        <authorList>
            <person name="Weist P."/>
        </authorList>
    </citation>
    <scope>NUCLEOTIDE SEQUENCE</scope>
</reference>
<protein>
    <submittedName>
        <fullName evidence="1">Uncharacterized protein</fullName>
    </submittedName>
</protein>
<keyword evidence="2" id="KW-1185">Reference proteome</keyword>